<sequence>MAVPAHLRSAKVPGGSLLAALLDRRLQAWSDRGGASQQIGERWSRLVAEELAGWVGRQLPLDGAGSARLSAVIWLDAEPAIERHAGRNGLANPDFLLIYDTIDGALALQPADAKFAVQVVKPEQIRASALRALLDSGNPALEHALSQRLPDIDIRQARVVDGFVVSPAGILTEHYRHRLVNDRSVGLRPEQIVTLAVDPRRMFAGLPVARLVGVLAGIDRLPVRPAHELVAAVYYVRLASACAWFWQEERRPLLSLDGPSPLDLDALRDEVVSRAAAAESAFSLVERWAAETEAIRRDREALEPFLSPPLRNRELLELVENAGLAQDRASLRSLRRELTSWYRSELIARLGCIPARPGRPIAEILQELAMISRELAPLARAWVRERIASVALERGG</sequence>
<comment type="caution">
    <text evidence="1">The sequence shown here is derived from an EMBL/GenBank/DDBJ whole genome shotgun (WGS) entry which is preliminary data.</text>
</comment>
<evidence type="ECO:0000313" key="1">
    <source>
        <dbReference type="EMBL" id="HEG92029.1"/>
    </source>
</evidence>
<dbReference type="AlphaFoldDB" id="A0A831TH81"/>
<accession>A0A831TH81</accession>
<gene>
    <name evidence="1" type="ORF">ENP34_11425</name>
</gene>
<organism evidence="1">
    <name type="scientific">Thermorudis peleae</name>
    <dbReference type="NCBI Taxonomy" id="1382356"/>
    <lineage>
        <taxon>Bacteria</taxon>
        <taxon>Pseudomonadati</taxon>
        <taxon>Thermomicrobiota</taxon>
        <taxon>Thermomicrobia</taxon>
        <taxon>Thermomicrobia incertae sedis</taxon>
        <taxon>Thermorudis</taxon>
    </lineage>
</organism>
<proteinExistence type="predicted"/>
<dbReference type="EMBL" id="DSIY01000264">
    <property type="protein sequence ID" value="HEG92029.1"/>
    <property type="molecule type" value="Genomic_DNA"/>
</dbReference>
<name>A0A831TH81_9BACT</name>
<protein>
    <submittedName>
        <fullName evidence="1">Uncharacterized protein</fullName>
    </submittedName>
</protein>
<reference evidence="1" key="1">
    <citation type="journal article" date="2020" name="mSystems">
        <title>Genome- and Community-Level Interaction Insights into Carbon Utilization and Element Cycling Functions of Hydrothermarchaeota in Hydrothermal Sediment.</title>
        <authorList>
            <person name="Zhou Z."/>
            <person name="Liu Y."/>
            <person name="Xu W."/>
            <person name="Pan J."/>
            <person name="Luo Z.H."/>
            <person name="Li M."/>
        </authorList>
    </citation>
    <scope>NUCLEOTIDE SEQUENCE [LARGE SCALE GENOMIC DNA]</scope>
    <source>
        <strain evidence="1">SpSt-210</strain>
    </source>
</reference>